<comment type="caution">
    <text evidence="1">The sequence shown here is derived from an EMBL/GenBank/DDBJ whole genome shotgun (WGS) entry which is preliminary data.</text>
</comment>
<gene>
    <name evidence="1" type="ORF">PUN28_019044</name>
</gene>
<name>A0AAW2EEJ5_9HYME</name>
<evidence type="ECO:0000313" key="2">
    <source>
        <dbReference type="Proteomes" id="UP001430953"/>
    </source>
</evidence>
<dbReference type="EMBL" id="JADYXP020000024">
    <property type="protein sequence ID" value="KAL0101627.1"/>
    <property type="molecule type" value="Genomic_DNA"/>
</dbReference>
<evidence type="ECO:0000313" key="1">
    <source>
        <dbReference type="EMBL" id="KAL0101627.1"/>
    </source>
</evidence>
<protein>
    <submittedName>
        <fullName evidence="1">Uncharacterized protein</fullName>
    </submittedName>
</protein>
<accession>A0AAW2EEJ5</accession>
<organism evidence="1 2">
    <name type="scientific">Cardiocondyla obscurior</name>
    <dbReference type="NCBI Taxonomy" id="286306"/>
    <lineage>
        <taxon>Eukaryota</taxon>
        <taxon>Metazoa</taxon>
        <taxon>Ecdysozoa</taxon>
        <taxon>Arthropoda</taxon>
        <taxon>Hexapoda</taxon>
        <taxon>Insecta</taxon>
        <taxon>Pterygota</taxon>
        <taxon>Neoptera</taxon>
        <taxon>Endopterygota</taxon>
        <taxon>Hymenoptera</taxon>
        <taxon>Apocrita</taxon>
        <taxon>Aculeata</taxon>
        <taxon>Formicoidea</taxon>
        <taxon>Formicidae</taxon>
        <taxon>Myrmicinae</taxon>
        <taxon>Cardiocondyla</taxon>
    </lineage>
</organism>
<reference evidence="1 2" key="1">
    <citation type="submission" date="2023-03" db="EMBL/GenBank/DDBJ databases">
        <title>High recombination rates correlate with genetic variation in Cardiocondyla obscurior ants.</title>
        <authorList>
            <person name="Errbii M."/>
        </authorList>
    </citation>
    <scope>NUCLEOTIDE SEQUENCE [LARGE SCALE GENOMIC DNA]</scope>
    <source>
        <strain evidence="1">Alpha-2009</strain>
        <tissue evidence="1">Whole body</tissue>
    </source>
</reference>
<sequence length="136" mass="15925">MSFNDIKEEERRKSKCKLLLRRFHEIELLDNTHAHDSICTASSSRITISRRHSESPRPVFVVIYNDVTRRQSSFSVSRSSPLARFHFRCDTVDYTLAVRSSLIACSSPRKFLNTARIFPVEKIEKKKKKLQETFSF</sequence>
<dbReference type="AlphaFoldDB" id="A0AAW2EEJ5"/>
<keyword evidence="2" id="KW-1185">Reference proteome</keyword>
<dbReference type="Proteomes" id="UP001430953">
    <property type="component" value="Unassembled WGS sequence"/>
</dbReference>
<proteinExistence type="predicted"/>